<protein>
    <submittedName>
        <fullName evidence="1">Uncharacterized protein</fullName>
    </submittedName>
</protein>
<keyword evidence="2" id="KW-1185">Reference proteome</keyword>
<sequence>MSLGKYDSYNRLLAEELNFLEDIRCRKKLLSALVRNQLEARFGKQLDWAQKKILCPKQAFKEVIVD</sequence>
<gene>
    <name evidence="1" type="ORF">NEZAVI_LOCUS14302</name>
</gene>
<accession>A0A9P0HQD3</accession>
<organism evidence="1 2">
    <name type="scientific">Nezara viridula</name>
    <name type="common">Southern green stink bug</name>
    <name type="synonym">Cimex viridulus</name>
    <dbReference type="NCBI Taxonomy" id="85310"/>
    <lineage>
        <taxon>Eukaryota</taxon>
        <taxon>Metazoa</taxon>
        <taxon>Ecdysozoa</taxon>
        <taxon>Arthropoda</taxon>
        <taxon>Hexapoda</taxon>
        <taxon>Insecta</taxon>
        <taxon>Pterygota</taxon>
        <taxon>Neoptera</taxon>
        <taxon>Paraneoptera</taxon>
        <taxon>Hemiptera</taxon>
        <taxon>Heteroptera</taxon>
        <taxon>Panheteroptera</taxon>
        <taxon>Pentatomomorpha</taxon>
        <taxon>Pentatomoidea</taxon>
        <taxon>Pentatomidae</taxon>
        <taxon>Pentatominae</taxon>
        <taxon>Nezara</taxon>
    </lineage>
</organism>
<reference evidence="1" key="1">
    <citation type="submission" date="2022-01" db="EMBL/GenBank/DDBJ databases">
        <authorList>
            <person name="King R."/>
        </authorList>
    </citation>
    <scope>NUCLEOTIDE SEQUENCE</scope>
</reference>
<name>A0A9P0HQD3_NEZVI</name>
<dbReference type="Proteomes" id="UP001152798">
    <property type="component" value="Chromosome 6"/>
</dbReference>
<dbReference type="EMBL" id="OV725082">
    <property type="protein sequence ID" value="CAH1406334.1"/>
    <property type="molecule type" value="Genomic_DNA"/>
</dbReference>
<evidence type="ECO:0000313" key="2">
    <source>
        <dbReference type="Proteomes" id="UP001152798"/>
    </source>
</evidence>
<dbReference type="OrthoDB" id="10303302at2759"/>
<proteinExistence type="predicted"/>
<dbReference type="AlphaFoldDB" id="A0A9P0HQD3"/>
<evidence type="ECO:0000313" key="1">
    <source>
        <dbReference type="EMBL" id="CAH1406334.1"/>
    </source>
</evidence>